<dbReference type="PROSITE" id="PS50114">
    <property type="entry name" value="GATA_ZN_FINGER_2"/>
    <property type="match status" value="1"/>
</dbReference>
<dbReference type="InterPro" id="IPR013860">
    <property type="entry name" value="AreA_GATA"/>
</dbReference>
<dbReference type="PROSITE" id="PS00344">
    <property type="entry name" value="GATA_ZN_FINGER_1"/>
    <property type="match status" value="1"/>
</dbReference>
<evidence type="ECO:0000313" key="12">
    <source>
        <dbReference type="Proteomes" id="UP001497600"/>
    </source>
</evidence>
<feature type="compositionally biased region" description="Polar residues" evidence="9">
    <location>
        <begin position="31"/>
        <end position="45"/>
    </location>
</feature>
<keyword evidence="6" id="KW-0804">Transcription</keyword>
<evidence type="ECO:0000259" key="10">
    <source>
        <dbReference type="PROSITE" id="PS50114"/>
    </source>
</evidence>
<evidence type="ECO:0000256" key="8">
    <source>
        <dbReference type="PROSITE-ProRule" id="PRU00094"/>
    </source>
</evidence>
<feature type="region of interest" description="Disordered" evidence="9">
    <location>
        <begin position="23"/>
        <end position="47"/>
    </location>
</feature>
<dbReference type="SMART" id="SM00401">
    <property type="entry name" value="ZnF_GATA"/>
    <property type="match status" value="1"/>
</dbReference>
<evidence type="ECO:0000256" key="5">
    <source>
        <dbReference type="ARBA" id="ARBA00023015"/>
    </source>
</evidence>
<dbReference type="InterPro" id="IPR000679">
    <property type="entry name" value="Znf_GATA"/>
</dbReference>
<keyword evidence="12" id="KW-1185">Reference proteome</keyword>
<proteinExistence type="predicted"/>
<evidence type="ECO:0000256" key="3">
    <source>
        <dbReference type="ARBA" id="ARBA00022771"/>
    </source>
</evidence>
<sequence length="540" mass="60146">MTPAHSKTQDQQLSANTMCTATLRNGGDQRMNPSMTSNKESQNPKMKNMPVMTPKELILDADNSSLSIYRMYQRKSYLPQSQRIANIAWRIQNRKLARFRQSRSASHPSESFTAQSLGVTEGIEDLNDPNLDEFDYVAHIRRISQEEYGSSKNQKQLQNSTQDISEQEQNSKGKVVPQVSPSNHHILHSQSSFSNYSATPMRVQTTKSNSIASPESNANSLTSQSSSVFSSNMKTSTVANKTDPNFLSSYINSLENSLQQEYKTSNASPAKLKQQKGPPSTTTTPSSSSSSHQQHKNLQCTNCQTRTTPLWRKSSSGDLLCNACGLFYKLHGVLRPLSNNINSNSATKNNSNDTNNVPISTKKVNDRTIMNNNMNLFNFVKESASEDIPMSHEQRSSTSSTIPISPTLVSHHHHLHQYPEQEFTPSDSHQRSGSVNMDSFLQDPNMGHDGKNTNSNDVGNIDDIDKLLNANLFQSESFTIGGINSRSQQGVHTDNDHDMYDFNQMGEMGINDEVLMDTSGDSKSNNWNWLDFGPSSTKHT</sequence>
<organism evidence="11 12">
    <name type="scientific">[Candida] anglica</name>
    <dbReference type="NCBI Taxonomy" id="148631"/>
    <lineage>
        <taxon>Eukaryota</taxon>
        <taxon>Fungi</taxon>
        <taxon>Dikarya</taxon>
        <taxon>Ascomycota</taxon>
        <taxon>Saccharomycotina</taxon>
        <taxon>Pichiomycetes</taxon>
        <taxon>Debaryomycetaceae</taxon>
        <taxon>Kurtzmaniella</taxon>
    </lineage>
</organism>
<dbReference type="PANTHER" id="PTHR10071">
    <property type="entry name" value="TRANSCRIPTION FACTOR GATA FAMILY MEMBER"/>
    <property type="match status" value="1"/>
</dbReference>
<feature type="region of interest" description="Disordered" evidence="9">
    <location>
        <begin position="260"/>
        <end position="298"/>
    </location>
</feature>
<feature type="compositionally biased region" description="Low complexity" evidence="9">
    <location>
        <begin position="216"/>
        <end position="227"/>
    </location>
</feature>
<feature type="domain" description="GATA-type" evidence="10">
    <location>
        <begin position="294"/>
        <end position="348"/>
    </location>
</feature>
<reference evidence="11 12" key="1">
    <citation type="submission" date="2024-01" db="EMBL/GenBank/DDBJ databases">
        <authorList>
            <consortium name="Genoscope - CEA"/>
            <person name="William W."/>
        </authorList>
    </citation>
    <scope>NUCLEOTIDE SEQUENCE [LARGE SCALE GENOMIC DNA]</scope>
    <source>
        <strain evidence="11 12">29B2s-10</strain>
    </source>
</reference>
<dbReference type="CDD" id="cd00202">
    <property type="entry name" value="ZnF_GATA"/>
    <property type="match status" value="1"/>
</dbReference>
<feature type="compositionally biased region" description="Polar residues" evidence="9">
    <location>
        <begin position="147"/>
        <end position="172"/>
    </location>
</feature>
<evidence type="ECO:0000256" key="7">
    <source>
        <dbReference type="ARBA" id="ARBA00023242"/>
    </source>
</evidence>
<dbReference type="Proteomes" id="UP001497600">
    <property type="component" value="Chromosome H"/>
</dbReference>
<evidence type="ECO:0000256" key="1">
    <source>
        <dbReference type="ARBA" id="ARBA00004123"/>
    </source>
</evidence>
<feature type="region of interest" description="Disordered" evidence="9">
    <location>
        <begin position="147"/>
        <end position="180"/>
    </location>
</feature>
<name>A0ABP0EKL5_9ASCO</name>
<keyword evidence="5" id="KW-0805">Transcription regulation</keyword>
<evidence type="ECO:0000256" key="6">
    <source>
        <dbReference type="ARBA" id="ARBA00023163"/>
    </source>
</evidence>
<dbReference type="Gene3D" id="3.30.50.10">
    <property type="entry name" value="Erythroid Transcription Factor GATA-1, subunit A"/>
    <property type="match status" value="1"/>
</dbReference>
<dbReference type="PANTHER" id="PTHR10071:SF281">
    <property type="entry name" value="BOX A-BINDING FACTOR-RELATED"/>
    <property type="match status" value="1"/>
</dbReference>
<keyword evidence="4" id="KW-0862">Zinc</keyword>
<feature type="compositionally biased region" description="Polar residues" evidence="9">
    <location>
        <begin position="201"/>
        <end position="215"/>
    </location>
</feature>
<dbReference type="Pfam" id="PF08550">
    <property type="entry name" value="GATA_AreA"/>
    <property type="match status" value="1"/>
</dbReference>
<dbReference type="Pfam" id="PF00320">
    <property type="entry name" value="GATA"/>
    <property type="match status" value="1"/>
</dbReference>
<dbReference type="InterPro" id="IPR039355">
    <property type="entry name" value="Transcription_factor_GATA"/>
</dbReference>
<feature type="region of interest" description="Disordered" evidence="9">
    <location>
        <begin position="201"/>
        <end position="227"/>
    </location>
</feature>
<evidence type="ECO:0000256" key="4">
    <source>
        <dbReference type="ARBA" id="ARBA00022833"/>
    </source>
</evidence>
<dbReference type="InterPro" id="IPR013088">
    <property type="entry name" value="Znf_NHR/GATA"/>
</dbReference>
<keyword evidence="7" id="KW-0539">Nucleus</keyword>
<dbReference type="SUPFAM" id="SSF57716">
    <property type="entry name" value="Glucocorticoid receptor-like (DNA-binding domain)"/>
    <property type="match status" value="1"/>
</dbReference>
<gene>
    <name evidence="11" type="ORF">CAAN4_H10418</name>
</gene>
<dbReference type="PRINTS" id="PR00619">
    <property type="entry name" value="GATAZNFINGER"/>
</dbReference>
<evidence type="ECO:0000313" key="11">
    <source>
        <dbReference type="EMBL" id="CAK7921121.1"/>
    </source>
</evidence>
<evidence type="ECO:0000256" key="9">
    <source>
        <dbReference type="SAM" id="MobiDB-lite"/>
    </source>
</evidence>
<dbReference type="EMBL" id="OZ004260">
    <property type="protein sequence ID" value="CAK7921121.1"/>
    <property type="molecule type" value="Genomic_DNA"/>
</dbReference>
<keyword evidence="3 8" id="KW-0863">Zinc-finger</keyword>
<protein>
    <recommendedName>
        <fullName evidence="10">GATA-type domain-containing protein</fullName>
    </recommendedName>
</protein>
<comment type="subcellular location">
    <subcellularLocation>
        <location evidence="1">Nucleus</location>
    </subcellularLocation>
</comment>
<evidence type="ECO:0000256" key="2">
    <source>
        <dbReference type="ARBA" id="ARBA00022723"/>
    </source>
</evidence>
<feature type="compositionally biased region" description="Low complexity" evidence="9">
    <location>
        <begin position="278"/>
        <end position="291"/>
    </location>
</feature>
<accession>A0ABP0EKL5</accession>
<keyword evidence="2" id="KW-0479">Metal-binding</keyword>